<reference evidence="1" key="1">
    <citation type="submission" date="2022-01" db="EMBL/GenBank/DDBJ databases">
        <title>Paenibacillus spongiae sp. nov., isolated from marine sponge.</title>
        <authorList>
            <person name="Li Z."/>
            <person name="Zhang M."/>
        </authorList>
    </citation>
    <scope>NUCLEOTIDE SEQUENCE</scope>
    <source>
        <strain evidence="1">PHS-Z3</strain>
    </source>
</reference>
<dbReference type="SUPFAM" id="SSF46689">
    <property type="entry name" value="Homeodomain-like"/>
    <property type="match status" value="1"/>
</dbReference>
<keyword evidence="2" id="KW-1185">Reference proteome</keyword>
<evidence type="ECO:0000313" key="1">
    <source>
        <dbReference type="EMBL" id="UVI32995.1"/>
    </source>
</evidence>
<dbReference type="RefSeq" id="WP_258389048.1">
    <property type="nucleotide sequence ID" value="NZ_CP091430.1"/>
</dbReference>
<protein>
    <recommendedName>
        <fullName evidence="3">Mor transcription activator domain-containing protein</fullName>
    </recommendedName>
</protein>
<dbReference type="NCBIfam" id="NF040785">
    <property type="entry name" value="CD3324_fam"/>
    <property type="match status" value="1"/>
</dbReference>
<sequence length="89" mass="10703">MKYVKANAIWLETLVKEVQKYVQGEFLYIPNPQGIRKQWGENSGYRQYLCDRNEEIRREFKLGAEIEQLSDRYCLSYDSIKKIVYSKRS</sequence>
<dbReference type="PANTHER" id="PTHR37812:SF1">
    <property type="entry name" value="MU-LIKE PROPHAGE FLUMU PROTEIN C"/>
    <property type="match status" value="1"/>
</dbReference>
<organism evidence="1 2">
    <name type="scientific">Paenibacillus spongiae</name>
    <dbReference type="NCBI Taxonomy" id="2909671"/>
    <lineage>
        <taxon>Bacteria</taxon>
        <taxon>Bacillati</taxon>
        <taxon>Bacillota</taxon>
        <taxon>Bacilli</taxon>
        <taxon>Bacillales</taxon>
        <taxon>Paenibacillaceae</taxon>
        <taxon>Paenibacillus</taxon>
    </lineage>
</organism>
<evidence type="ECO:0000313" key="2">
    <source>
        <dbReference type="Proteomes" id="UP001057877"/>
    </source>
</evidence>
<gene>
    <name evidence="1" type="ORF">L1F29_14670</name>
</gene>
<dbReference type="InterPro" id="IPR049739">
    <property type="entry name" value="YraL-like"/>
</dbReference>
<accession>A0ABY5SJZ3</accession>
<dbReference type="InterPro" id="IPR052411">
    <property type="entry name" value="c-mor_Regulatory_Protein"/>
</dbReference>
<name>A0ABY5SJZ3_9BACL</name>
<evidence type="ECO:0008006" key="3">
    <source>
        <dbReference type="Google" id="ProtNLM"/>
    </source>
</evidence>
<proteinExistence type="predicted"/>
<dbReference type="Proteomes" id="UP001057877">
    <property type="component" value="Chromosome"/>
</dbReference>
<dbReference type="InterPro" id="IPR009057">
    <property type="entry name" value="Homeodomain-like_sf"/>
</dbReference>
<dbReference type="EMBL" id="CP091430">
    <property type="protein sequence ID" value="UVI32995.1"/>
    <property type="molecule type" value="Genomic_DNA"/>
</dbReference>
<dbReference type="PANTHER" id="PTHR37812">
    <property type="entry name" value="MU-LIKE PROPHAGE FLUMU PROTEIN C"/>
    <property type="match status" value="1"/>
</dbReference>